<evidence type="ECO:0000313" key="2">
    <source>
        <dbReference type="EMBL" id="SEC50668.1"/>
    </source>
</evidence>
<dbReference type="STRING" id="640635.SAMN04489806_3084"/>
<dbReference type="PANTHER" id="PTHR46865">
    <property type="entry name" value="OXIDOREDUCTASE-RELATED"/>
    <property type="match status" value="1"/>
</dbReference>
<keyword evidence="3" id="KW-1185">Reference proteome</keyword>
<dbReference type="EMBL" id="FNRY01000002">
    <property type="protein sequence ID" value="SEC50668.1"/>
    <property type="molecule type" value="Genomic_DNA"/>
</dbReference>
<dbReference type="Pfam" id="PF01494">
    <property type="entry name" value="FAD_binding_3"/>
    <property type="match status" value="1"/>
</dbReference>
<proteinExistence type="predicted"/>
<evidence type="ECO:0000259" key="1">
    <source>
        <dbReference type="Pfam" id="PF01494"/>
    </source>
</evidence>
<dbReference type="SUPFAM" id="SSF51905">
    <property type="entry name" value="FAD/NAD(P)-binding domain"/>
    <property type="match status" value="1"/>
</dbReference>
<dbReference type="Gene3D" id="3.50.50.60">
    <property type="entry name" value="FAD/NAD(P)-binding domain"/>
    <property type="match status" value="1"/>
</dbReference>
<dbReference type="InterPro" id="IPR002938">
    <property type="entry name" value="FAD-bd"/>
</dbReference>
<protein>
    <submittedName>
        <fullName evidence="2">2-polyprenyl-6-methoxyphenol hydroxylase</fullName>
    </submittedName>
</protein>
<dbReference type="PANTHER" id="PTHR46865:SF8">
    <property type="entry name" value="POSSIBLE OXIDOREDUCTASE"/>
    <property type="match status" value="1"/>
</dbReference>
<organism evidence="2 3">
    <name type="scientific">Paramicrobacterium humi</name>
    <dbReference type="NCBI Taxonomy" id="640635"/>
    <lineage>
        <taxon>Bacteria</taxon>
        <taxon>Bacillati</taxon>
        <taxon>Actinomycetota</taxon>
        <taxon>Actinomycetes</taxon>
        <taxon>Micrococcales</taxon>
        <taxon>Microbacteriaceae</taxon>
        <taxon>Paramicrobacterium</taxon>
    </lineage>
</organism>
<dbReference type="Proteomes" id="UP000199183">
    <property type="component" value="Unassembled WGS sequence"/>
</dbReference>
<dbReference type="AlphaFoldDB" id="A0A1H4T312"/>
<dbReference type="RefSeq" id="WP_245723731.1">
    <property type="nucleotide sequence ID" value="NZ_FNRY01000002.1"/>
</dbReference>
<accession>A0A1H4T312</accession>
<dbReference type="InterPro" id="IPR036188">
    <property type="entry name" value="FAD/NAD-bd_sf"/>
</dbReference>
<dbReference type="InterPro" id="IPR051704">
    <property type="entry name" value="FAD_aromatic-hydroxylase"/>
</dbReference>
<name>A0A1H4T312_9MICO</name>
<feature type="domain" description="FAD-binding" evidence="1">
    <location>
        <begin position="34"/>
        <end position="368"/>
    </location>
</feature>
<evidence type="ECO:0000313" key="3">
    <source>
        <dbReference type="Proteomes" id="UP000199183"/>
    </source>
</evidence>
<gene>
    <name evidence="2" type="ORF">SAMN04489806_3084</name>
</gene>
<dbReference type="PRINTS" id="PR00420">
    <property type="entry name" value="RNGMNOXGNASE"/>
</dbReference>
<sequence>MDQSVHRVWPYREVEVFTSRELEKQLAVLSESELRVLVVGAGIAGTTAAQLLRSSGIRPVLVDGTGPDANAGYMIALMPMVDAAIKQLGARGAYQDGSTRMDRYRVLSHRGTALRQDSLAALLAEYGQYRGLSRAALLDALSVGGCDVAWHTRVSSLAESGAGVAVTFETPDGGRAADFDVVIIADGIHSATRRFVPGGRSPQTTVTGWGGWVSWAPADAEPDLGEELWGDGFFVGSYPVKGAVGAFIGGPRADLADGPSAFVDRIRNALTASTPRLRRVLEAMDAAEDPFFWVLDDVRTDRWATGRTVLLGDAAAGFLPTAGIGAGMAIESAWVLCNTLTGAAPGGVAERLARYEAAQKPRVEAAQSNSRQLARLMFRRSTLLAHVRNTAMRFVSVDVALAPIRKLLDEPAVIPSAGVD</sequence>
<dbReference type="GO" id="GO:0071949">
    <property type="term" value="F:FAD binding"/>
    <property type="evidence" value="ECO:0007669"/>
    <property type="project" value="InterPro"/>
</dbReference>
<reference evidence="2 3" key="1">
    <citation type="submission" date="2016-10" db="EMBL/GenBank/DDBJ databases">
        <authorList>
            <person name="de Groot N.N."/>
        </authorList>
    </citation>
    <scope>NUCLEOTIDE SEQUENCE [LARGE SCALE GENOMIC DNA]</scope>
    <source>
        <strain evidence="2 3">DSM 21799</strain>
    </source>
</reference>